<accession>A0A5C5YSM8</accession>
<feature type="region of interest" description="Disordered" evidence="1">
    <location>
        <begin position="552"/>
        <end position="572"/>
    </location>
</feature>
<feature type="region of interest" description="Disordered" evidence="1">
    <location>
        <begin position="59"/>
        <end position="82"/>
    </location>
</feature>
<evidence type="ECO:0000313" key="4">
    <source>
        <dbReference type="Proteomes" id="UP000318478"/>
    </source>
</evidence>
<gene>
    <name evidence="3" type="ORF">Pla123a_17540</name>
</gene>
<dbReference type="AlphaFoldDB" id="A0A5C5YSM8"/>
<feature type="compositionally biased region" description="Basic and acidic residues" evidence="1">
    <location>
        <begin position="554"/>
        <end position="563"/>
    </location>
</feature>
<keyword evidence="2" id="KW-1133">Transmembrane helix</keyword>
<reference evidence="3 4" key="1">
    <citation type="submission" date="2019-02" db="EMBL/GenBank/DDBJ databases">
        <title>Deep-cultivation of Planctomycetes and their phenomic and genomic characterization uncovers novel biology.</title>
        <authorList>
            <person name="Wiegand S."/>
            <person name="Jogler M."/>
            <person name="Boedeker C."/>
            <person name="Pinto D."/>
            <person name="Vollmers J."/>
            <person name="Rivas-Marin E."/>
            <person name="Kohn T."/>
            <person name="Peeters S.H."/>
            <person name="Heuer A."/>
            <person name="Rast P."/>
            <person name="Oberbeckmann S."/>
            <person name="Bunk B."/>
            <person name="Jeske O."/>
            <person name="Meyerdierks A."/>
            <person name="Storesund J.E."/>
            <person name="Kallscheuer N."/>
            <person name="Luecker S."/>
            <person name="Lage O.M."/>
            <person name="Pohl T."/>
            <person name="Merkel B.J."/>
            <person name="Hornburger P."/>
            <person name="Mueller R.-W."/>
            <person name="Bruemmer F."/>
            <person name="Labrenz M."/>
            <person name="Spormann A.M."/>
            <person name="Op Den Camp H."/>
            <person name="Overmann J."/>
            <person name="Amann R."/>
            <person name="Jetten M.S.M."/>
            <person name="Mascher T."/>
            <person name="Medema M.H."/>
            <person name="Devos D.P."/>
            <person name="Kaster A.-K."/>
            <person name="Ovreas L."/>
            <person name="Rohde M."/>
            <person name="Galperin M.Y."/>
            <person name="Jogler C."/>
        </authorList>
    </citation>
    <scope>NUCLEOTIDE SEQUENCE [LARGE SCALE GENOMIC DNA]</scope>
    <source>
        <strain evidence="3 4">Pla123a</strain>
    </source>
</reference>
<feature type="transmembrane region" description="Helical" evidence="2">
    <location>
        <begin position="34"/>
        <end position="54"/>
    </location>
</feature>
<protein>
    <submittedName>
        <fullName evidence="3">Uncharacterized protein</fullName>
    </submittedName>
</protein>
<evidence type="ECO:0000256" key="1">
    <source>
        <dbReference type="SAM" id="MobiDB-lite"/>
    </source>
</evidence>
<organism evidence="3 4">
    <name type="scientific">Posidoniimonas polymericola</name>
    <dbReference type="NCBI Taxonomy" id="2528002"/>
    <lineage>
        <taxon>Bacteria</taxon>
        <taxon>Pseudomonadati</taxon>
        <taxon>Planctomycetota</taxon>
        <taxon>Planctomycetia</taxon>
        <taxon>Pirellulales</taxon>
        <taxon>Lacipirellulaceae</taxon>
        <taxon>Posidoniimonas</taxon>
    </lineage>
</organism>
<evidence type="ECO:0000313" key="3">
    <source>
        <dbReference type="EMBL" id="TWT77955.1"/>
    </source>
</evidence>
<sequence length="572" mass="60711">MRGRHRLQGMTAPLPDKPTVRATKPRKNRQRNQLLVTLGVLLAMAVGLAAAFLMSGPAPPQAAGVRTPAENPQPERQSEPAELEEVVSDAGPELIDDDHRTLWESPTAGEPISLAYLPPGCELILHLRPAALLAKPEGERALRALGPQGLAVLKELMRAAGVKLRAIDELVIGLRPGQGGAQGGLEATLVITPTEPLAGAPGAWEPPPPYANLRTAQHEGAAYRVGAPWCCWVPDQEAGRVYVVAPRAALHEAIDAGGAAPPLRRELELLADQTDRDRHTTLLAAPSFLFTDGRSLFTGVTESLQSPVFDFLPDALRAASLSVHWADDFYLEARGASTAEVTATRLASQLKSRVTNWPNDLQLAVLDLNPAPHGRRLVAQLPAMLRLLGAYARTGVEDDAAVLNAYLPLPAGENLLAASELMLAQLSAGARGAAATTATAAPREVSIEQKLGQPASVSFSRDTLEMAVRYLADEIDAPVVILGSDLQLEGITKNQSFSMDATGQPAADVLLDILLKANPDRTAAGPGDPKQKLVYVVKPDDAGRPTIYITTRSSAEKRGDRLPDVFAATGSP</sequence>
<keyword evidence="2" id="KW-0472">Membrane</keyword>
<comment type="caution">
    <text evidence="3">The sequence shown here is derived from an EMBL/GenBank/DDBJ whole genome shotgun (WGS) entry which is preliminary data.</text>
</comment>
<dbReference type="Proteomes" id="UP000318478">
    <property type="component" value="Unassembled WGS sequence"/>
</dbReference>
<dbReference type="EMBL" id="SJPO01000003">
    <property type="protein sequence ID" value="TWT77955.1"/>
    <property type="molecule type" value="Genomic_DNA"/>
</dbReference>
<keyword evidence="4" id="KW-1185">Reference proteome</keyword>
<name>A0A5C5YSM8_9BACT</name>
<keyword evidence="2" id="KW-0812">Transmembrane</keyword>
<feature type="region of interest" description="Disordered" evidence="1">
    <location>
        <begin position="1"/>
        <end position="29"/>
    </location>
</feature>
<evidence type="ECO:0000256" key="2">
    <source>
        <dbReference type="SAM" id="Phobius"/>
    </source>
</evidence>
<proteinExistence type="predicted"/>